<reference evidence="1" key="1">
    <citation type="submission" date="2022-03" db="EMBL/GenBank/DDBJ databases">
        <authorList>
            <person name="Sayadi A."/>
        </authorList>
    </citation>
    <scope>NUCLEOTIDE SEQUENCE</scope>
</reference>
<evidence type="ECO:0000313" key="2">
    <source>
        <dbReference type="Proteomes" id="UP001152888"/>
    </source>
</evidence>
<name>A0A9P0Q770_ACAOB</name>
<accession>A0A9P0Q770</accession>
<sequence>MSCFILRNVAKYLNDEDFAVDLPGDGEQEEIHNQHAADVREVNLEEMQYQELLQIMSI</sequence>
<dbReference type="EMBL" id="CAKOFQ010008095">
    <property type="protein sequence ID" value="CAH2011643.1"/>
    <property type="molecule type" value="Genomic_DNA"/>
</dbReference>
<comment type="caution">
    <text evidence="1">The sequence shown here is derived from an EMBL/GenBank/DDBJ whole genome shotgun (WGS) entry which is preliminary data.</text>
</comment>
<keyword evidence="2" id="KW-1185">Reference proteome</keyword>
<proteinExistence type="predicted"/>
<organism evidence="1 2">
    <name type="scientific">Acanthoscelides obtectus</name>
    <name type="common">Bean weevil</name>
    <name type="synonym">Bruchus obtectus</name>
    <dbReference type="NCBI Taxonomy" id="200917"/>
    <lineage>
        <taxon>Eukaryota</taxon>
        <taxon>Metazoa</taxon>
        <taxon>Ecdysozoa</taxon>
        <taxon>Arthropoda</taxon>
        <taxon>Hexapoda</taxon>
        <taxon>Insecta</taxon>
        <taxon>Pterygota</taxon>
        <taxon>Neoptera</taxon>
        <taxon>Endopterygota</taxon>
        <taxon>Coleoptera</taxon>
        <taxon>Polyphaga</taxon>
        <taxon>Cucujiformia</taxon>
        <taxon>Chrysomeloidea</taxon>
        <taxon>Chrysomelidae</taxon>
        <taxon>Bruchinae</taxon>
        <taxon>Bruchini</taxon>
        <taxon>Acanthoscelides</taxon>
    </lineage>
</organism>
<dbReference type="AlphaFoldDB" id="A0A9P0Q770"/>
<protein>
    <submittedName>
        <fullName evidence="1">Uncharacterized protein</fullName>
    </submittedName>
</protein>
<dbReference type="Proteomes" id="UP001152888">
    <property type="component" value="Unassembled WGS sequence"/>
</dbReference>
<evidence type="ECO:0000313" key="1">
    <source>
        <dbReference type="EMBL" id="CAH2011643.1"/>
    </source>
</evidence>
<gene>
    <name evidence="1" type="ORF">ACAOBT_LOCUS32307</name>
</gene>